<evidence type="ECO:0000313" key="9">
    <source>
        <dbReference type="EMBL" id="CAJ2504073.1"/>
    </source>
</evidence>
<dbReference type="PROSITE" id="PS00463">
    <property type="entry name" value="ZN2_CY6_FUNGAL_1"/>
    <property type="match status" value="1"/>
</dbReference>
<evidence type="ECO:0000313" key="10">
    <source>
        <dbReference type="Proteomes" id="UP001295740"/>
    </source>
</evidence>
<dbReference type="GO" id="GO:0000978">
    <property type="term" value="F:RNA polymerase II cis-regulatory region sequence-specific DNA binding"/>
    <property type="evidence" value="ECO:0007669"/>
    <property type="project" value="TreeGrafter"/>
</dbReference>
<accession>A0AAI8VFL0</accession>
<dbReference type="Proteomes" id="UP001295740">
    <property type="component" value="Unassembled WGS sequence"/>
</dbReference>
<feature type="region of interest" description="Disordered" evidence="7">
    <location>
        <begin position="83"/>
        <end position="108"/>
    </location>
</feature>
<dbReference type="EMBL" id="CAUWAG010000006">
    <property type="protein sequence ID" value="CAJ2504073.1"/>
    <property type="molecule type" value="Genomic_DNA"/>
</dbReference>
<name>A0AAI8VFL0_9PEZI</name>
<feature type="region of interest" description="Disordered" evidence="7">
    <location>
        <begin position="174"/>
        <end position="193"/>
    </location>
</feature>
<dbReference type="AlphaFoldDB" id="A0AAI8VFL0"/>
<evidence type="ECO:0000256" key="7">
    <source>
        <dbReference type="SAM" id="MobiDB-lite"/>
    </source>
</evidence>
<keyword evidence="1" id="KW-0479">Metal-binding</keyword>
<protein>
    <submittedName>
        <fullName evidence="9">Uu.00g114670.m01.CDS01</fullName>
    </submittedName>
</protein>
<dbReference type="InterPro" id="IPR001138">
    <property type="entry name" value="Zn2Cys6_DnaBD"/>
</dbReference>
<feature type="domain" description="Zn(2)-C6 fungal-type" evidence="8">
    <location>
        <begin position="45"/>
        <end position="74"/>
    </location>
</feature>
<dbReference type="PROSITE" id="PS50048">
    <property type="entry name" value="ZN2_CY6_FUNGAL_2"/>
    <property type="match status" value="1"/>
</dbReference>
<dbReference type="Pfam" id="PF04082">
    <property type="entry name" value="Fungal_trans"/>
    <property type="match status" value="1"/>
</dbReference>
<gene>
    <name evidence="9" type="ORF">KHLLAP_LOCUS4541</name>
</gene>
<proteinExistence type="predicted"/>
<dbReference type="Gene3D" id="4.10.240.10">
    <property type="entry name" value="Zn(2)-C6 fungal-type DNA-binding domain"/>
    <property type="match status" value="1"/>
</dbReference>
<keyword evidence="4" id="KW-0238">DNA-binding</keyword>
<dbReference type="GO" id="GO:0006351">
    <property type="term" value="P:DNA-templated transcription"/>
    <property type="evidence" value="ECO:0007669"/>
    <property type="project" value="InterPro"/>
</dbReference>
<dbReference type="SMART" id="SM00906">
    <property type="entry name" value="Fungal_trans"/>
    <property type="match status" value="1"/>
</dbReference>
<keyword evidence="5" id="KW-0804">Transcription</keyword>
<dbReference type="SMART" id="SM00066">
    <property type="entry name" value="GAL4"/>
    <property type="match status" value="1"/>
</dbReference>
<dbReference type="InterPro" id="IPR036864">
    <property type="entry name" value="Zn2-C6_fun-type_DNA-bd_sf"/>
</dbReference>
<evidence type="ECO:0000256" key="4">
    <source>
        <dbReference type="ARBA" id="ARBA00023125"/>
    </source>
</evidence>
<dbReference type="PANTHER" id="PTHR31944">
    <property type="entry name" value="HEME-RESPONSIVE ZINC FINGER TRANSCRIPTION FACTOR HAP1"/>
    <property type="match status" value="1"/>
</dbReference>
<keyword evidence="3" id="KW-0805">Transcription regulation</keyword>
<sequence>MSHPELLPTCIQSLPDTTLVDTAEGDQSAFLMEQPIRRRRRPTLACIPCRQRKIKCDRINPCRHCAATETQCVYAVHGNEPLVRQRPPPGNSEGSTSSPPASVHSPGARIQQTITARGTAGDVGIQCVTQLPAAAAAQQTGTPSTLRRPGSPAPSRSQDAELDIRDLLQRVQKLEERSASTPARGLPETGQDIVARQDSQITLNKTRILGWSHWMGKAQEFGTIGACFLEAGKHGKAPSAQGGESTGALFAEAGSNGRGPSFQTGETAALVARMGELMQTCKAIAKSMKRGRPSRCLSCPGSGLAPPSREVADTMAGLYFRHFESTHRILHVPTFWTEYSRYWDDPQSVPTGVRVKILLVIGVGSSLCDHTAADSGLRNMVHQWVYTAQTWLSGPLEKDRLDITGLQVHCLTVLARQIFSIGGDLVWMSMGSLIHRAMQIGLHRDPKHLPTMSVLQAELRRRLWATILELVVQSSLDSAMPPRISFDEFDTEAPSNNNDYEMDESTMVLQPHPKETYTGASMQLILLDSLPTRLRILQLLNGLNTELSYLDVIALSSEIADACRACGNFMKKNEASGVTTFHRNLVDFLVRRFLIPLHRPFASKARTNPLFHYSLKISLDVAMAIISPEPDVSFSRIMAIGGALFKEGTRYASAVVSLEFLVHVEAQRLDGTLHRSSQHREFLKQAMRDLISLSIERIRQGETNIKSHMFLSMVMAQIEAAEADIPCELKVAQSAVDSLEFCHGILQTMAGTVSPTCMHDAGPMSTSLDGSLDGSQDFDWDLDLELFLPDADFA</sequence>
<dbReference type="PANTHER" id="PTHR31944:SF129">
    <property type="entry name" value="ASPYRIDONES CLUSTER REGULATOR APDR-RELATED"/>
    <property type="match status" value="1"/>
</dbReference>
<evidence type="ECO:0000256" key="5">
    <source>
        <dbReference type="ARBA" id="ARBA00023163"/>
    </source>
</evidence>
<evidence type="ECO:0000256" key="6">
    <source>
        <dbReference type="ARBA" id="ARBA00023242"/>
    </source>
</evidence>
<dbReference type="CDD" id="cd12148">
    <property type="entry name" value="fungal_TF_MHR"/>
    <property type="match status" value="1"/>
</dbReference>
<keyword evidence="10" id="KW-1185">Reference proteome</keyword>
<dbReference type="GO" id="GO:0001228">
    <property type="term" value="F:DNA-binding transcription activator activity, RNA polymerase II-specific"/>
    <property type="evidence" value="ECO:0007669"/>
    <property type="project" value="TreeGrafter"/>
</dbReference>
<comment type="caution">
    <text evidence="9">The sequence shown here is derived from an EMBL/GenBank/DDBJ whole genome shotgun (WGS) entry which is preliminary data.</text>
</comment>
<evidence type="ECO:0000259" key="8">
    <source>
        <dbReference type="PROSITE" id="PS50048"/>
    </source>
</evidence>
<dbReference type="GO" id="GO:0005634">
    <property type="term" value="C:nucleus"/>
    <property type="evidence" value="ECO:0007669"/>
    <property type="project" value="TreeGrafter"/>
</dbReference>
<dbReference type="SUPFAM" id="SSF57701">
    <property type="entry name" value="Zn2/Cys6 DNA-binding domain"/>
    <property type="match status" value="1"/>
</dbReference>
<keyword evidence="6" id="KW-0539">Nucleus</keyword>
<keyword evidence="2" id="KW-0862">Zinc</keyword>
<organism evidence="9 10">
    <name type="scientific">Anthostomella pinea</name>
    <dbReference type="NCBI Taxonomy" id="933095"/>
    <lineage>
        <taxon>Eukaryota</taxon>
        <taxon>Fungi</taxon>
        <taxon>Dikarya</taxon>
        <taxon>Ascomycota</taxon>
        <taxon>Pezizomycotina</taxon>
        <taxon>Sordariomycetes</taxon>
        <taxon>Xylariomycetidae</taxon>
        <taxon>Xylariales</taxon>
        <taxon>Xylariaceae</taxon>
        <taxon>Anthostomella</taxon>
    </lineage>
</organism>
<dbReference type="Pfam" id="PF00172">
    <property type="entry name" value="Zn_clus"/>
    <property type="match status" value="1"/>
</dbReference>
<dbReference type="InterPro" id="IPR051430">
    <property type="entry name" value="Fungal_TF_Env_Response"/>
</dbReference>
<reference evidence="9" key="1">
    <citation type="submission" date="2023-10" db="EMBL/GenBank/DDBJ databases">
        <authorList>
            <person name="Hackl T."/>
        </authorList>
    </citation>
    <scope>NUCLEOTIDE SEQUENCE</scope>
</reference>
<evidence type="ECO:0000256" key="2">
    <source>
        <dbReference type="ARBA" id="ARBA00022833"/>
    </source>
</evidence>
<feature type="region of interest" description="Disordered" evidence="7">
    <location>
        <begin position="136"/>
        <end position="162"/>
    </location>
</feature>
<evidence type="ECO:0000256" key="1">
    <source>
        <dbReference type="ARBA" id="ARBA00022723"/>
    </source>
</evidence>
<evidence type="ECO:0000256" key="3">
    <source>
        <dbReference type="ARBA" id="ARBA00023015"/>
    </source>
</evidence>
<dbReference type="InterPro" id="IPR007219">
    <property type="entry name" value="XnlR_reg_dom"/>
</dbReference>
<dbReference type="GO" id="GO:0008270">
    <property type="term" value="F:zinc ion binding"/>
    <property type="evidence" value="ECO:0007669"/>
    <property type="project" value="InterPro"/>
</dbReference>
<dbReference type="CDD" id="cd00067">
    <property type="entry name" value="GAL4"/>
    <property type="match status" value="1"/>
</dbReference>